<comment type="caution">
    <text evidence="1">The sequence shown here is derived from an EMBL/GenBank/DDBJ whole genome shotgun (WGS) entry which is preliminary data.</text>
</comment>
<organism evidence="1 2">
    <name type="scientific">Dactylosporangium sucinum</name>
    <dbReference type="NCBI Taxonomy" id="1424081"/>
    <lineage>
        <taxon>Bacteria</taxon>
        <taxon>Bacillati</taxon>
        <taxon>Actinomycetota</taxon>
        <taxon>Actinomycetes</taxon>
        <taxon>Micromonosporales</taxon>
        <taxon>Micromonosporaceae</taxon>
        <taxon>Dactylosporangium</taxon>
    </lineage>
</organism>
<evidence type="ECO:0008006" key="3">
    <source>
        <dbReference type="Google" id="ProtNLM"/>
    </source>
</evidence>
<accession>A0A917T6K9</accession>
<keyword evidence="2" id="KW-1185">Reference proteome</keyword>
<gene>
    <name evidence="1" type="ORF">GCM10007977_010680</name>
</gene>
<evidence type="ECO:0000313" key="2">
    <source>
        <dbReference type="Proteomes" id="UP000642070"/>
    </source>
</evidence>
<dbReference type="Proteomes" id="UP000642070">
    <property type="component" value="Unassembled WGS sequence"/>
</dbReference>
<protein>
    <recommendedName>
        <fullName evidence="3">Threonine transporter</fullName>
    </recommendedName>
</protein>
<dbReference type="Pfam" id="PF20288">
    <property type="entry name" value="MC2"/>
    <property type="match status" value="1"/>
</dbReference>
<dbReference type="EMBL" id="BMPI01000004">
    <property type="protein sequence ID" value="GGM11393.1"/>
    <property type="molecule type" value="Genomic_DNA"/>
</dbReference>
<proteinExistence type="predicted"/>
<sequence length="161" mass="17570">MLNEPLNGPLETGLRALAILDSAFPRSFDLATLAFLDYCVVHSQEFGGPESLHPAVPNHESEIAVKQELLELGLQVMVRARLATLRITPDGIGYAASDAAAGFIELLESSYMHELRDRADWVNEHFGGLDSAELRGQMFRLGRHTSALTHRDVAAGEEATS</sequence>
<name>A0A917T6K9_9ACTN</name>
<dbReference type="InterPro" id="IPR046904">
    <property type="entry name" value="ABC-3C_MC2"/>
</dbReference>
<reference evidence="1" key="1">
    <citation type="journal article" date="2014" name="Int. J. Syst. Evol. Microbiol.">
        <title>Complete genome sequence of Corynebacterium casei LMG S-19264T (=DSM 44701T), isolated from a smear-ripened cheese.</title>
        <authorList>
            <consortium name="US DOE Joint Genome Institute (JGI-PGF)"/>
            <person name="Walter F."/>
            <person name="Albersmeier A."/>
            <person name="Kalinowski J."/>
            <person name="Ruckert C."/>
        </authorList>
    </citation>
    <scope>NUCLEOTIDE SEQUENCE</scope>
    <source>
        <strain evidence="1">JCM 19831</strain>
    </source>
</reference>
<dbReference type="RefSeq" id="WP_190248553.1">
    <property type="nucleotide sequence ID" value="NZ_BMPI01000004.1"/>
</dbReference>
<evidence type="ECO:0000313" key="1">
    <source>
        <dbReference type="EMBL" id="GGM11393.1"/>
    </source>
</evidence>
<dbReference type="AlphaFoldDB" id="A0A917T6K9"/>
<reference evidence="1" key="2">
    <citation type="submission" date="2020-09" db="EMBL/GenBank/DDBJ databases">
        <authorList>
            <person name="Sun Q."/>
            <person name="Ohkuma M."/>
        </authorList>
    </citation>
    <scope>NUCLEOTIDE SEQUENCE</scope>
    <source>
        <strain evidence="1">JCM 19831</strain>
    </source>
</reference>